<proteinExistence type="predicted"/>
<evidence type="ECO:0000313" key="2">
    <source>
        <dbReference type="Proteomes" id="UP001190700"/>
    </source>
</evidence>
<organism evidence="1 2">
    <name type="scientific">Cymbomonas tetramitiformis</name>
    <dbReference type="NCBI Taxonomy" id="36881"/>
    <lineage>
        <taxon>Eukaryota</taxon>
        <taxon>Viridiplantae</taxon>
        <taxon>Chlorophyta</taxon>
        <taxon>Pyramimonadophyceae</taxon>
        <taxon>Pyramimonadales</taxon>
        <taxon>Pyramimonadaceae</taxon>
        <taxon>Cymbomonas</taxon>
    </lineage>
</organism>
<dbReference type="Proteomes" id="UP001190700">
    <property type="component" value="Unassembled WGS sequence"/>
</dbReference>
<gene>
    <name evidence="1" type="ORF">CYMTET_8445</name>
</gene>
<evidence type="ECO:0000313" key="1">
    <source>
        <dbReference type="EMBL" id="KAK3283880.1"/>
    </source>
</evidence>
<comment type="caution">
    <text evidence="1">The sequence shown here is derived from an EMBL/GenBank/DDBJ whole genome shotgun (WGS) entry which is preliminary data.</text>
</comment>
<protein>
    <submittedName>
        <fullName evidence="1">Uncharacterized protein</fullName>
    </submittedName>
</protein>
<name>A0AAE0LGH4_9CHLO</name>
<sequence>MRHLAPAGLVDVTIAPPHKRTGGLGRRRSNYACTLDDDYLLEIYTDSLEGDEEEMITGILQCETHAEQGSCESEQLHECSWDATDGCNLAFDYSSLFAEDDSIMGQYMVAMAECALLQDQATCSSDTKCIWDIDDDTGMLSCGASESFLQDLMLNDPDIVAAMSTCPTLESYQQCDVDENCDWESGYCSMSTRMLLDEESLMATIVSCSDHADQAGCHSAADCEWNAADNECGTNSLLIMDLMFGKNSTVGKVMTMESECNTLSDETACASNADCEWGLDDETGLYECGVLGDAMMATMFANDETCESNIQAYSDAYSACEALTVAGGRRDAFSACEALQVAGGMPSVPAWRSRWQA</sequence>
<dbReference type="AlphaFoldDB" id="A0AAE0LGH4"/>
<accession>A0AAE0LGH4</accession>
<reference evidence="1 2" key="1">
    <citation type="journal article" date="2015" name="Genome Biol. Evol.">
        <title>Comparative Genomics of a Bacterivorous Green Alga Reveals Evolutionary Causalities and Consequences of Phago-Mixotrophic Mode of Nutrition.</title>
        <authorList>
            <person name="Burns J.A."/>
            <person name="Paasch A."/>
            <person name="Narechania A."/>
            <person name="Kim E."/>
        </authorList>
    </citation>
    <scope>NUCLEOTIDE SEQUENCE [LARGE SCALE GENOMIC DNA]</scope>
    <source>
        <strain evidence="1 2">PLY_AMNH</strain>
    </source>
</reference>
<dbReference type="EMBL" id="LGRX02002607">
    <property type="protein sequence ID" value="KAK3283880.1"/>
    <property type="molecule type" value="Genomic_DNA"/>
</dbReference>
<keyword evidence="2" id="KW-1185">Reference proteome</keyword>